<dbReference type="STRING" id="1223802.SUTH_02975"/>
<dbReference type="HOGENOM" id="CLU_2221865_0_0_4"/>
<sequence>MTPSKQDLQDKAKHFANTVFVIGAGVIMFAASLLQPYTMTWLGGATGEQFPFIAGTVFIVMLAMKRPAFALFALERQCAKYGHDLQAGSPVCQRCFKTVADSSSTE</sequence>
<reference evidence="2 3" key="1">
    <citation type="journal article" date="2014" name="Syst. Appl. Microbiol.">
        <title>Complete genomes of freshwater sulfur oxidizers Sulfuricella denitrificans skB26 and Sulfuritalea hydrogenivorans sk43H: genetic insights into the sulfur oxidation pathway of betaproteobacteria.</title>
        <authorList>
            <person name="Watanabe T."/>
            <person name="Kojima H."/>
            <person name="Fukui M."/>
        </authorList>
    </citation>
    <scope>NUCLEOTIDE SEQUENCE [LARGE SCALE GENOMIC DNA]</scope>
    <source>
        <strain evidence="2">DSM22779</strain>
    </source>
</reference>
<dbReference type="RefSeq" id="WP_041100329.1">
    <property type="nucleotide sequence ID" value="NZ_AP012547.1"/>
</dbReference>
<evidence type="ECO:0000313" key="3">
    <source>
        <dbReference type="Proteomes" id="UP000031637"/>
    </source>
</evidence>
<dbReference type="EMBL" id="AP012547">
    <property type="protein sequence ID" value="BAO30754.1"/>
    <property type="molecule type" value="Genomic_DNA"/>
</dbReference>
<dbReference type="Proteomes" id="UP000031637">
    <property type="component" value="Chromosome"/>
</dbReference>
<feature type="transmembrane region" description="Helical" evidence="1">
    <location>
        <begin position="50"/>
        <end position="74"/>
    </location>
</feature>
<name>W0SHB2_9PROT</name>
<keyword evidence="1" id="KW-0812">Transmembrane</keyword>
<proteinExistence type="predicted"/>
<keyword evidence="1" id="KW-0472">Membrane</keyword>
<dbReference type="AlphaFoldDB" id="W0SHB2"/>
<keyword evidence="3" id="KW-1185">Reference proteome</keyword>
<feature type="transmembrane region" description="Helical" evidence="1">
    <location>
        <begin position="15"/>
        <end position="38"/>
    </location>
</feature>
<evidence type="ECO:0000256" key="1">
    <source>
        <dbReference type="SAM" id="Phobius"/>
    </source>
</evidence>
<accession>W0SHB2</accession>
<protein>
    <submittedName>
        <fullName evidence="2">Uncharacterized protein</fullName>
    </submittedName>
</protein>
<dbReference type="KEGG" id="shd:SUTH_02975"/>
<keyword evidence="1" id="KW-1133">Transmembrane helix</keyword>
<evidence type="ECO:0000313" key="2">
    <source>
        <dbReference type="EMBL" id="BAO30754.1"/>
    </source>
</evidence>
<gene>
    <name evidence="2" type="ORF">SUTH_02975</name>
</gene>
<organism evidence="2 3">
    <name type="scientific">Sulfuritalea hydrogenivorans sk43H</name>
    <dbReference type="NCBI Taxonomy" id="1223802"/>
    <lineage>
        <taxon>Bacteria</taxon>
        <taxon>Pseudomonadati</taxon>
        <taxon>Pseudomonadota</taxon>
        <taxon>Betaproteobacteria</taxon>
        <taxon>Nitrosomonadales</taxon>
        <taxon>Sterolibacteriaceae</taxon>
        <taxon>Sulfuritalea</taxon>
    </lineage>
</organism>